<accession>A0A0S3RC09</accession>
<gene>
    <name evidence="7" type="primary">Vigan.02G080800</name>
    <name evidence="7" type="ORF">VIGAN_02080800</name>
</gene>
<keyword evidence="8" id="KW-1185">Reference proteome</keyword>
<dbReference type="GO" id="GO:0010105">
    <property type="term" value="P:negative regulation of ethylene-activated signaling pathway"/>
    <property type="evidence" value="ECO:0007669"/>
    <property type="project" value="UniProtKB-ARBA"/>
</dbReference>
<dbReference type="InterPro" id="IPR006553">
    <property type="entry name" value="Leu-rich_rpt_Cys-con_subtyp"/>
</dbReference>
<dbReference type="EMBL" id="AP015035">
    <property type="protein sequence ID" value="BAT78162.1"/>
    <property type="molecule type" value="Genomic_DNA"/>
</dbReference>
<protein>
    <recommendedName>
        <fullName evidence="6">F-box domain-containing protein</fullName>
    </recommendedName>
</protein>
<dbReference type="FunFam" id="3.80.10.10:FF:000595">
    <property type="entry name" value="EIN3-binding F-box protein 1"/>
    <property type="match status" value="1"/>
</dbReference>
<organism evidence="7 8">
    <name type="scientific">Vigna angularis var. angularis</name>
    <dbReference type="NCBI Taxonomy" id="157739"/>
    <lineage>
        <taxon>Eukaryota</taxon>
        <taxon>Viridiplantae</taxon>
        <taxon>Streptophyta</taxon>
        <taxon>Embryophyta</taxon>
        <taxon>Tracheophyta</taxon>
        <taxon>Spermatophyta</taxon>
        <taxon>Magnoliopsida</taxon>
        <taxon>eudicotyledons</taxon>
        <taxon>Gunneridae</taxon>
        <taxon>Pentapetalae</taxon>
        <taxon>rosids</taxon>
        <taxon>fabids</taxon>
        <taxon>Fabales</taxon>
        <taxon>Fabaceae</taxon>
        <taxon>Papilionoideae</taxon>
        <taxon>50 kb inversion clade</taxon>
        <taxon>NPAAA clade</taxon>
        <taxon>indigoferoid/millettioid clade</taxon>
        <taxon>Phaseoleae</taxon>
        <taxon>Vigna</taxon>
    </lineage>
</organism>
<dbReference type="Proteomes" id="UP000291084">
    <property type="component" value="Chromosome 2"/>
</dbReference>
<dbReference type="FunFam" id="1.20.1280.50:FF:000077">
    <property type="entry name" value="EIN3-binding F-box protein 1"/>
    <property type="match status" value="1"/>
</dbReference>
<dbReference type="GO" id="GO:0005634">
    <property type="term" value="C:nucleus"/>
    <property type="evidence" value="ECO:0007669"/>
    <property type="project" value="UniProtKB-SubCell"/>
</dbReference>
<comment type="subcellular location">
    <subcellularLocation>
        <location evidence="1">Nucleus</location>
    </subcellularLocation>
</comment>
<dbReference type="Pfam" id="PF25372">
    <property type="entry name" value="DUF7885"/>
    <property type="match status" value="2"/>
</dbReference>
<dbReference type="Pfam" id="PF00646">
    <property type="entry name" value="F-box"/>
    <property type="match status" value="1"/>
</dbReference>
<dbReference type="InterPro" id="IPR032675">
    <property type="entry name" value="LRR_dom_sf"/>
</dbReference>
<dbReference type="SUPFAM" id="SSF81383">
    <property type="entry name" value="F-box domain"/>
    <property type="match status" value="1"/>
</dbReference>
<dbReference type="Gene3D" id="3.80.10.10">
    <property type="entry name" value="Ribonuclease Inhibitor"/>
    <property type="match status" value="3"/>
</dbReference>
<keyword evidence="5" id="KW-0539">Nucleus</keyword>
<comment type="pathway">
    <text evidence="2">Protein modification; protein ubiquitination.</text>
</comment>
<keyword evidence="3" id="KW-0936">Ethylene signaling pathway</keyword>
<keyword evidence="4" id="KW-0833">Ubl conjugation pathway</keyword>
<dbReference type="SMART" id="SM00256">
    <property type="entry name" value="FBOX"/>
    <property type="match status" value="1"/>
</dbReference>
<evidence type="ECO:0000256" key="1">
    <source>
        <dbReference type="ARBA" id="ARBA00004123"/>
    </source>
</evidence>
<dbReference type="FunFam" id="3.80.10.10:FF:000451">
    <property type="entry name" value="EIN3-binding F-box protein 1"/>
    <property type="match status" value="1"/>
</dbReference>
<proteinExistence type="predicted"/>
<evidence type="ECO:0000256" key="5">
    <source>
        <dbReference type="ARBA" id="ARBA00023242"/>
    </source>
</evidence>
<dbReference type="OrthoDB" id="550575at2759"/>
<dbReference type="SMART" id="SM00367">
    <property type="entry name" value="LRR_CC"/>
    <property type="match status" value="13"/>
</dbReference>
<dbReference type="SUPFAM" id="SSF52047">
    <property type="entry name" value="RNI-like"/>
    <property type="match status" value="2"/>
</dbReference>
<dbReference type="InterPro" id="IPR036047">
    <property type="entry name" value="F-box-like_dom_sf"/>
</dbReference>
<dbReference type="InterPro" id="IPR057207">
    <property type="entry name" value="FBXL15_LRR"/>
</dbReference>
<evidence type="ECO:0000313" key="8">
    <source>
        <dbReference type="Proteomes" id="UP000291084"/>
    </source>
</evidence>
<evidence type="ECO:0000313" key="7">
    <source>
        <dbReference type="EMBL" id="BAT78162.1"/>
    </source>
</evidence>
<evidence type="ECO:0000256" key="3">
    <source>
        <dbReference type="ARBA" id="ARBA00022745"/>
    </source>
</evidence>
<dbReference type="PANTHER" id="PTHR13318">
    <property type="entry name" value="PARTNER OF PAIRED, ISOFORM B-RELATED"/>
    <property type="match status" value="1"/>
</dbReference>
<evidence type="ECO:0000259" key="6">
    <source>
        <dbReference type="SMART" id="SM00256"/>
    </source>
</evidence>
<dbReference type="AlphaFoldDB" id="A0A0S3RC09"/>
<dbReference type="GO" id="GO:0009873">
    <property type="term" value="P:ethylene-activated signaling pathway"/>
    <property type="evidence" value="ECO:0007669"/>
    <property type="project" value="UniProtKB-KW"/>
</dbReference>
<reference evidence="7 8" key="1">
    <citation type="journal article" date="2015" name="Sci. Rep.">
        <title>The power of single molecule real-time sequencing technology in the de novo assembly of a eukaryotic genome.</title>
        <authorList>
            <person name="Sakai H."/>
            <person name="Naito K."/>
            <person name="Ogiso-Tanaka E."/>
            <person name="Takahashi Y."/>
            <person name="Iseki K."/>
            <person name="Muto C."/>
            <person name="Satou K."/>
            <person name="Teruya K."/>
            <person name="Shiroma A."/>
            <person name="Shimoji M."/>
            <person name="Hirano T."/>
            <person name="Itoh T."/>
            <person name="Kaga A."/>
            <person name="Tomooka N."/>
        </authorList>
    </citation>
    <scope>NUCLEOTIDE SEQUENCE [LARGE SCALE GENOMIC DNA]</scope>
    <source>
        <strain evidence="8">cv. Shumari</strain>
    </source>
</reference>
<evidence type="ECO:0000256" key="2">
    <source>
        <dbReference type="ARBA" id="ARBA00004906"/>
    </source>
</evidence>
<dbReference type="FunFam" id="3.80.10.10:FF:000473">
    <property type="entry name" value="EIN3-binding F-box protein 1"/>
    <property type="match status" value="1"/>
</dbReference>
<dbReference type="GO" id="GO:0019005">
    <property type="term" value="C:SCF ubiquitin ligase complex"/>
    <property type="evidence" value="ECO:0007669"/>
    <property type="project" value="TreeGrafter"/>
</dbReference>
<feature type="domain" description="F-box" evidence="6">
    <location>
        <begin position="70"/>
        <end position="111"/>
    </location>
</feature>
<name>A0A0S3RC09_PHAAN</name>
<dbReference type="GO" id="GO:0031146">
    <property type="term" value="P:SCF-dependent proteasomal ubiquitin-dependent protein catabolic process"/>
    <property type="evidence" value="ECO:0007669"/>
    <property type="project" value="TreeGrafter"/>
</dbReference>
<sequence length="644" mass="69335">MSQVFSFSGNDDFYPGGCMYPNPKEPCLFLSLGRSVDYFPLQKRSRVSFPFDINREWFDEPKQKASIESLPDECLFEILRRLPVGQDRSVCASVSKRWLMLLSSICENEICNNGSTLDDNLVGDDDDEGFSNEGYLSRSLEGKKATDVRLAAIAVGTASRGGLGKLTIRGCNSDRGVTNVGLKAIAHGCPSLKVFSVFDVATIDDEGLIEIASGCHKLEKLDLCKCPNISDKSLIAISKKCPNLAELSIESCPNIGNEGLQAIGKLCSNLRSVSIKGCSGVGDQGVCGLMSSASYVLSKVKLESLMVSDLSLATIGHYGFQVTNLVLSGLPNVSEKGFWVMGNGRGLQKLNSITIECCQGLTDTGIEAIGKGCPNVKNFQLRKCAYLSDKGLVSFTRAALSIESLKLHECHRITQIGLFGVFFHCAAKLKVLTLISCYGIKDLDMDLPAISPSESFWSLTIRDCPGFGDANLALLGKLCPRLKHVELSGLQRVTDVGFLPLLECSETGLTTVNLRGCLNVTDRVVLSIVNSYGWTLQVLCLDGCTRVTDASMMAIAGNCPVLSDLDVSKCAITDTGIVALARGKQFNLEILSLAGCISVSDNSIAAFKKLGQSLAGLNIKRCSAISSRGISKLQEHLWTCDILN</sequence>
<evidence type="ECO:0000256" key="4">
    <source>
        <dbReference type="ARBA" id="ARBA00022786"/>
    </source>
</evidence>
<dbReference type="InterPro" id="IPR001810">
    <property type="entry name" value="F-box_dom"/>
</dbReference>